<dbReference type="InterPro" id="IPR015864">
    <property type="entry name" value="FAD_synthase"/>
</dbReference>
<evidence type="ECO:0000256" key="7">
    <source>
        <dbReference type="ARBA" id="ARBA00022741"/>
    </source>
</evidence>
<dbReference type="InterPro" id="IPR002606">
    <property type="entry name" value="Riboflavin_kinase_bac"/>
</dbReference>
<protein>
    <recommendedName>
        <fullName evidence="14">Riboflavin biosynthesis protein</fullName>
    </recommendedName>
    <domain>
        <recommendedName>
            <fullName evidence="14">Riboflavin kinase</fullName>
            <ecNumber evidence="14">2.7.1.26</ecNumber>
        </recommendedName>
        <alternativeName>
            <fullName evidence="14">Flavokinase</fullName>
        </alternativeName>
    </domain>
    <domain>
        <recommendedName>
            <fullName evidence="14">FMN adenylyltransferase</fullName>
            <ecNumber evidence="14">2.7.7.2</ecNumber>
        </recommendedName>
        <alternativeName>
            <fullName evidence="14">FAD pyrophosphorylase</fullName>
        </alternativeName>
        <alternativeName>
            <fullName evidence="14">FAD synthase</fullName>
        </alternativeName>
    </domain>
</protein>
<dbReference type="GO" id="GO:0005524">
    <property type="term" value="F:ATP binding"/>
    <property type="evidence" value="ECO:0007669"/>
    <property type="project" value="UniProtKB-UniRule"/>
</dbReference>
<dbReference type="InterPro" id="IPR023468">
    <property type="entry name" value="Riboflavin_kinase"/>
</dbReference>
<evidence type="ECO:0000256" key="9">
    <source>
        <dbReference type="ARBA" id="ARBA00022827"/>
    </source>
</evidence>
<dbReference type="GO" id="GO:0009398">
    <property type="term" value="P:FMN biosynthetic process"/>
    <property type="evidence" value="ECO:0007669"/>
    <property type="project" value="UniProtKB-UniRule"/>
</dbReference>
<evidence type="ECO:0000256" key="4">
    <source>
        <dbReference type="ARBA" id="ARBA00022643"/>
    </source>
</evidence>
<comment type="similarity">
    <text evidence="14">Belongs to the ribF family.</text>
</comment>
<dbReference type="UniPathway" id="UPA00276">
    <property type="reaction ID" value="UER00406"/>
</dbReference>
<evidence type="ECO:0000256" key="12">
    <source>
        <dbReference type="ARBA" id="ARBA00047880"/>
    </source>
</evidence>
<reference evidence="16 17" key="1">
    <citation type="journal article" date="2016" name="Appl. Environ. Microbiol.">
        <title>Function and Phylogeny of Bacterial Butyryl Coenzyme A:Acetate Transferases and Their Diversity in the Proximal Colon of Swine.</title>
        <authorList>
            <person name="Trachsel J."/>
            <person name="Bayles D.O."/>
            <person name="Looft T."/>
            <person name="Levine U.Y."/>
            <person name="Allen H.K."/>
        </authorList>
    </citation>
    <scope>NUCLEOTIDE SEQUENCE [LARGE SCALE GENOMIC DNA]</scope>
    <source>
        <strain evidence="16 17">35-6-1</strain>
    </source>
</reference>
<dbReference type="GO" id="GO:0009231">
    <property type="term" value="P:riboflavin biosynthetic process"/>
    <property type="evidence" value="ECO:0007669"/>
    <property type="project" value="InterPro"/>
</dbReference>
<dbReference type="Gene3D" id="2.40.30.30">
    <property type="entry name" value="Riboflavin kinase-like"/>
    <property type="match status" value="1"/>
</dbReference>
<dbReference type="SUPFAM" id="SSF82114">
    <property type="entry name" value="Riboflavin kinase-like"/>
    <property type="match status" value="1"/>
</dbReference>
<dbReference type="Gene3D" id="3.40.50.620">
    <property type="entry name" value="HUPs"/>
    <property type="match status" value="1"/>
</dbReference>
<dbReference type="CDD" id="cd02064">
    <property type="entry name" value="FAD_synthetase_N"/>
    <property type="match status" value="1"/>
</dbReference>
<keyword evidence="5 14" id="KW-0808">Transferase</keyword>
<keyword evidence="7 14" id="KW-0547">Nucleotide-binding</keyword>
<dbReference type="SUPFAM" id="SSF52374">
    <property type="entry name" value="Nucleotidylyl transferase"/>
    <property type="match status" value="1"/>
</dbReference>
<evidence type="ECO:0000256" key="5">
    <source>
        <dbReference type="ARBA" id="ARBA00022679"/>
    </source>
</evidence>
<evidence type="ECO:0000256" key="14">
    <source>
        <dbReference type="PIRNR" id="PIRNR004491"/>
    </source>
</evidence>
<keyword evidence="17" id="KW-1185">Reference proteome</keyword>
<dbReference type="STRING" id="1465756.BIV18_02775"/>
<keyword evidence="9 14" id="KW-0274">FAD</keyword>
<dbReference type="PANTHER" id="PTHR22749:SF6">
    <property type="entry name" value="RIBOFLAVIN KINASE"/>
    <property type="match status" value="1"/>
</dbReference>
<evidence type="ECO:0000256" key="3">
    <source>
        <dbReference type="ARBA" id="ARBA00022630"/>
    </source>
</evidence>
<dbReference type="EC" id="2.7.1.26" evidence="14"/>
<proteinExistence type="inferred from homology"/>
<dbReference type="NCBIfam" id="TIGR00083">
    <property type="entry name" value="ribF"/>
    <property type="match status" value="1"/>
</dbReference>
<dbReference type="GO" id="GO:0003919">
    <property type="term" value="F:FMN adenylyltransferase activity"/>
    <property type="evidence" value="ECO:0007669"/>
    <property type="project" value="UniProtKB-UniRule"/>
</dbReference>
<keyword evidence="6 14" id="KW-0548">Nucleotidyltransferase</keyword>
<dbReference type="AlphaFoldDB" id="A0A1U7LZ27"/>
<dbReference type="UniPathway" id="UPA00277">
    <property type="reaction ID" value="UER00407"/>
</dbReference>
<name>A0A1U7LZ27_9FIRM</name>
<dbReference type="Proteomes" id="UP000187166">
    <property type="component" value="Unassembled WGS sequence"/>
</dbReference>
<evidence type="ECO:0000256" key="6">
    <source>
        <dbReference type="ARBA" id="ARBA00022695"/>
    </source>
</evidence>
<feature type="domain" description="Riboflavin kinase" evidence="15">
    <location>
        <begin position="180"/>
        <end position="304"/>
    </location>
</feature>
<keyword evidence="10 14" id="KW-0067">ATP-binding</keyword>
<dbReference type="Pfam" id="PF01687">
    <property type="entry name" value="Flavokinase"/>
    <property type="match status" value="1"/>
</dbReference>
<accession>A0A1U7LZ27</accession>
<dbReference type="InterPro" id="IPR014729">
    <property type="entry name" value="Rossmann-like_a/b/a_fold"/>
</dbReference>
<dbReference type="GO" id="GO:0008531">
    <property type="term" value="F:riboflavin kinase activity"/>
    <property type="evidence" value="ECO:0007669"/>
    <property type="project" value="UniProtKB-UniRule"/>
</dbReference>
<comment type="pathway">
    <text evidence="1 14">Cofactor biosynthesis; FAD biosynthesis; FAD from FMN: step 1/1.</text>
</comment>
<gene>
    <name evidence="16" type="ORF">BIV18_02775</name>
</gene>
<comment type="catalytic activity">
    <reaction evidence="12 14">
        <text>riboflavin + ATP = FMN + ADP + H(+)</text>
        <dbReference type="Rhea" id="RHEA:14357"/>
        <dbReference type="ChEBI" id="CHEBI:15378"/>
        <dbReference type="ChEBI" id="CHEBI:30616"/>
        <dbReference type="ChEBI" id="CHEBI:57986"/>
        <dbReference type="ChEBI" id="CHEBI:58210"/>
        <dbReference type="ChEBI" id="CHEBI:456216"/>
        <dbReference type="EC" id="2.7.1.26"/>
    </reaction>
</comment>
<evidence type="ECO:0000256" key="8">
    <source>
        <dbReference type="ARBA" id="ARBA00022777"/>
    </source>
</evidence>
<keyword evidence="11" id="KW-0511">Multifunctional enzyme</keyword>
<comment type="caution">
    <text evidence="16">The sequence shown here is derived from an EMBL/GenBank/DDBJ whole genome shotgun (WGS) entry which is preliminary data.</text>
</comment>
<sequence>MKIIEIDLNYIADEESVIALGNFDGVHKGHIALINKAIENAKKLNIKSSILLFNEHTDNLVKLGKKEIITNNNTKLKILENLGIDLIYLINFTREFMSYSPIKFLDYFLAKNLKIKGVVVGYDYTYGYKKSGDVELLNENKNLFESIEVIDQISYNGEKISSSLIRKLIEGGKIKEANFLLSRPYKLIGKIIHAKGLGKKMGYPTANLKLIDNFVIPKFGVYDSDIIIKGKRFKASTNIGTNPTVENDGVKIESHILDFTRDIYGYTVELELLDFVRPELKFNSVEELFDQIEKDVLVTRNRSN</sequence>
<keyword evidence="8 14" id="KW-0418">Kinase</keyword>
<evidence type="ECO:0000259" key="15">
    <source>
        <dbReference type="SMART" id="SM00904"/>
    </source>
</evidence>
<keyword evidence="4 14" id="KW-0288">FMN</keyword>
<evidence type="ECO:0000256" key="13">
    <source>
        <dbReference type="ARBA" id="ARBA00049494"/>
    </source>
</evidence>
<evidence type="ECO:0000256" key="2">
    <source>
        <dbReference type="ARBA" id="ARBA00005201"/>
    </source>
</evidence>
<dbReference type="SMART" id="SM00904">
    <property type="entry name" value="Flavokinase"/>
    <property type="match status" value="1"/>
</dbReference>
<comment type="catalytic activity">
    <reaction evidence="13 14">
        <text>FMN + ATP + H(+) = FAD + diphosphate</text>
        <dbReference type="Rhea" id="RHEA:17237"/>
        <dbReference type="ChEBI" id="CHEBI:15378"/>
        <dbReference type="ChEBI" id="CHEBI:30616"/>
        <dbReference type="ChEBI" id="CHEBI:33019"/>
        <dbReference type="ChEBI" id="CHEBI:57692"/>
        <dbReference type="ChEBI" id="CHEBI:58210"/>
        <dbReference type="EC" id="2.7.7.2"/>
    </reaction>
</comment>
<dbReference type="PIRSF" id="PIRSF004491">
    <property type="entry name" value="FAD_Synth"/>
    <property type="match status" value="1"/>
</dbReference>
<dbReference type="InterPro" id="IPR023465">
    <property type="entry name" value="Riboflavin_kinase_dom_sf"/>
</dbReference>
<dbReference type="PANTHER" id="PTHR22749">
    <property type="entry name" value="RIBOFLAVIN KINASE/FMN ADENYLYLTRANSFERASE"/>
    <property type="match status" value="1"/>
</dbReference>
<dbReference type="FunFam" id="3.40.50.620:FF:000021">
    <property type="entry name" value="Riboflavin biosynthesis protein"/>
    <property type="match status" value="1"/>
</dbReference>
<evidence type="ECO:0000256" key="10">
    <source>
        <dbReference type="ARBA" id="ARBA00022840"/>
    </source>
</evidence>
<dbReference type="InterPro" id="IPR015865">
    <property type="entry name" value="Riboflavin_kinase_bac/euk"/>
</dbReference>
<dbReference type="EC" id="2.7.7.2" evidence="14"/>
<evidence type="ECO:0000313" key="17">
    <source>
        <dbReference type="Proteomes" id="UP000187166"/>
    </source>
</evidence>
<evidence type="ECO:0000256" key="1">
    <source>
        <dbReference type="ARBA" id="ARBA00004726"/>
    </source>
</evidence>
<dbReference type="NCBIfam" id="NF004162">
    <property type="entry name" value="PRK05627.1-5"/>
    <property type="match status" value="1"/>
</dbReference>
<evidence type="ECO:0000313" key="16">
    <source>
        <dbReference type="EMBL" id="OLR64546.1"/>
    </source>
</evidence>
<keyword evidence="3 14" id="KW-0285">Flavoprotein</keyword>
<dbReference type="GO" id="GO:0006747">
    <property type="term" value="P:FAD biosynthetic process"/>
    <property type="evidence" value="ECO:0007669"/>
    <property type="project" value="UniProtKB-UniRule"/>
</dbReference>
<evidence type="ECO:0000256" key="11">
    <source>
        <dbReference type="ARBA" id="ARBA00023268"/>
    </source>
</evidence>
<dbReference type="Pfam" id="PF06574">
    <property type="entry name" value="FAD_syn"/>
    <property type="match status" value="1"/>
</dbReference>
<dbReference type="EMBL" id="MJIH01000001">
    <property type="protein sequence ID" value="OLR64546.1"/>
    <property type="molecule type" value="Genomic_DNA"/>
</dbReference>
<organism evidence="16 17">
    <name type="scientific">Peptoniphilus porci</name>
    <dbReference type="NCBI Taxonomy" id="2652280"/>
    <lineage>
        <taxon>Bacteria</taxon>
        <taxon>Bacillati</taxon>
        <taxon>Bacillota</taxon>
        <taxon>Tissierellia</taxon>
        <taxon>Tissierellales</taxon>
        <taxon>Peptoniphilaceae</taxon>
        <taxon>Peptoniphilus</taxon>
    </lineage>
</organism>
<comment type="pathway">
    <text evidence="2 14">Cofactor biosynthesis; FMN biosynthesis; FMN from riboflavin (ATP route): step 1/1.</text>
</comment>